<evidence type="ECO:0000313" key="3">
    <source>
        <dbReference type="Proteomes" id="UP000323866"/>
    </source>
</evidence>
<dbReference type="Proteomes" id="UP000323866">
    <property type="component" value="Unassembled WGS sequence"/>
</dbReference>
<accession>A0A5M8QBT9</accession>
<dbReference type="RefSeq" id="WP_149099088.1">
    <property type="nucleotide sequence ID" value="NZ_BMMG01000004.1"/>
</dbReference>
<evidence type="ECO:0000313" key="2">
    <source>
        <dbReference type="EMBL" id="MFA1771067.1"/>
    </source>
</evidence>
<protein>
    <submittedName>
        <fullName evidence="1">Uncharacterized protein</fullName>
    </submittedName>
</protein>
<proteinExistence type="predicted"/>
<reference evidence="1 3" key="1">
    <citation type="submission" date="2019-07" db="EMBL/GenBank/DDBJ databases">
        <authorList>
            <person name="Qu J.-H."/>
        </authorList>
    </citation>
    <scope>NUCLEOTIDE SEQUENCE [LARGE SCALE GENOMIC DNA]</scope>
    <source>
        <strain evidence="1 3">MDT1-10-3</strain>
    </source>
</reference>
<reference evidence="2 4" key="3">
    <citation type="submission" date="2024-08" db="EMBL/GenBank/DDBJ databases">
        <authorList>
            <person name="Wei W."/>
        </authorList>
    </citation>
    <scope>NUCLEOTIDE SEQUENCE [LARGE SCALE GENOMIC DNA]</scope>
    <source>
        <strain evidence="2 4">XU2</strain>
    </source>
</reference>
<reference evidence="1 3" key="2">
    <citation type="submission" date="2019-09" db="EMBL/GenBank/DDBJ databases">
        <title>A bacterium isolated from glacier soil.</title>
        <authorList>
            <person name="Liu Q."/>
        </authorList>
    </citation>
    <scope>NUCLEOTIDE SEQUENCE [LARGE SCALE GENOMIC DNA]</scope>
    <source>
        <strain evidence="1 3">MDT1-10-3</strain>
    </source>
</reference>
<comment type="caution">
    <text evidence="1">The sequence shown here is derived from an EMBL/GenBank/DDBJ whole genome shotgun (WGS) entry which is preliminary data.</text>
</comment>
<dbReference type="EMBL" id="VKKZ01000021">
    <property type="protein sequence ID" value="KAA6433429.1"/>
    <property type="molecule type" value="Genomic_DNA"/>
</dbReference>
<evidence type="ECO:0000313" key="1">
    <source>
        <dbReference type="EMBL" id="KAA6433429.1"/>
    </source>
</evidence>
<organism evidence="1 3">
    <name type="scientific">Rufibacter glacialis</name>
    <dbReference type="NCBI Taxonomy" id="1259555"/>
    <lineage>
        <taxon>Bacteria</taxon>
        <taxon>Pseudomonadati</taxon>
        <taxon>Bacteroidota</taxon>
        <taxon>Cytophagia</taxon>
        <taxon>Cytophagales</taxon>
        <taxon>Hymenobacteraceae</taxon>
        <taxon>Rufibacter</taxon>
    </lineage>
</organism>
<evidence type="ECO:0000313" key="4">
    <source>
        <dbReference type="Proteomes" id="UP001570846"/>
    </source>
</evidence>
<dbReference type="AlphaFoldDB" id="A0A5M8QBT9"/>
<dbReference type="EMBL" id="JBGOGF010000003">
    <property type="protein sequence ID" value="MFA1771067.1"/>
    <property type="molecule type" value="Genomic_DNA"/>
</dbReference>
<gene>
    <name evidence="2" type="ORF">ACD591_07170</name>
    <name evidence="1" type="ORF">FOE74_13220</name>
</gene>
<keyword evidence="4" id="KW-1185">Reference proteome</keyword>
<dbReference type="Proteomes" id="UP001570846">
    <property type="component" value="Unassembled WGS sequence"/>
</dbReference>
<sequence length="67" mass="7612">MEENLNAKAEAFREKRCREAVVTPQTPYRVMDGGRILGYLDSFYKAQQYGLCNLIGQGFTGEKYGDL</sequence>
<name>A0A5M8QBT9_9BACT</name>